<name>A0A6F8PLV6_9GAMM</name>
<organism evidence="1 2">
    <name type="scientific">Thiosulfativibrio zosterae</name>
    <dbReference type="NCBI Taxonomy" id="2675053"/>
    <lineage>
        <taxon>Bacteria</taxon>
        <taxon>Pseudomonadati</taxon>
        <taxon>Pseudomonadota</taxon>
        <taxon>Gammaproteobacteria</taxon>
        <taxon>Thiotrichales</taxon>
        <taxon>Piscirickettsiaceae</taxon>
        <taxon>Thiosulfativibrio</taxon>
    </lineage>
</organism>
<dbReference type="EMBL" id="AP021888">
    <property type="protein sequence ID" value="BBP43089.1"/>
    <property type="molecule type" value="Genomic_DNA"/>
</dbReference>
<dbReference type="RefSeq" id="WP_173290921.1">
    <property type="nucleotide sequence ID" value="NZ_AP021888.1"/>
</dbReference>
<dbReference type="KEGG" id="tzo:THMIRHAT_08350"/>
<gene>
    <name evidence="1" type="ORF">THMIRHAT_08350</name>
</gene>
<evidence type="ECO:0000313" key="1">
    <source>
        <dbReference type="EMBL" id="BBP43089.1"/>
    </source>
</evidence>
<dbReference type="Proteomes" id="UP000501466">
    <property type="component" value="Chromosome"/>
</dbReference>
<sequence>MNIDAFVLQFVQIFGEEQNNQALINASEDTRLFGEHLDSMGIVFLVTDLESQIFEEFGLDITLADERAMSQKTSPFRSVKTLASYVEILITESKAGK</sequence>
<reference evidence="2" key="1">
    <citation type="submission" date="2019-11" db="EMBL/GenBank/DDBJ databases">
        <title>Isolation and characterization of two novel species in the genus Thiomicrorhabdus.</title>
        <authorList>
            <person name="Mochizuki J."/>
            <person name="Kojima H."/>
            <person name="Fukui M."/>
        </authorList>
    </citation>
    <scope>NUCLEOTIDE SEQUENCE [LARGE SCALE GENOMIC DNA]</scope>
    <source>
        <strain evidence="2">AkT22</strain>
    </source>
</reference>
<evidence type="ECO:0008006" key="3">
    <source>
        <dbReference type="Google" id="ProtNLM"/>
    </source>
</evidence>
<keyword evidence="2" id="KW-1185">Reference proteome</keyword>
<protein>
    <recommendedName>
        <fullName evidence="3">Carrier domain-containing protein</fullName>
    </recommendedName>
</protein>
<proteinExistence type="predicted"/>
<accession>A0A6F8PLV6</accession>
<dbReference type="AlphaFoldDB" id="A0A6F8PLV6"/>
<dbReference type="InterPro" id="IPR036736">
    <property type="entry name" value="ACP-like_sf"/>
</dbReference>
<dbReference type="Gene3D" id="1.10.1200.10">
    <property type="entry name" value="ACP-like"/>
    <property type="match status" value="1"/>
</dbReference>
<evidence type="ECO:0000313" key="2">
    <source>
        <dbReference type="Proteomes" id="UP000501466"/>
    </source>
</evidence>